<comment type="catalytic activity">
    <reaction evidence="1 7">
        <text>Exonucleolytic cleavage in the 3'- to 5'-direction to yield nucleoside 5'-phosphates.</text>
        <dbReference type="EC" id="3.1.13.1"/>
    </reaction>
</comment>
<sequence length="754" mass="82453">MAPSRTPDLPSKDQIAAFIAQNPGQAGKRDIGKAFGIKGGAAKVALKALLKEMEREGSLRRTSRKLRTPGALPGVVLAEVTGRDKDGELLATPVEWEGDGPAPKIVVHIPRRGHKPEYAPGLGDRVLLRIESTREEDNRPVGRVIKVLTRENQRVLGIFRANQGGGGRIEPVDKKKLGRALDVAPGEEGGAKDGDLVFADLLREGRHGNSTGRVRERLGSLNSEKAISLVAIHTHNIPHVFPDDVLAEADAAEPAELSGREDWRDLPLVTIDPADAKDHDDAVYAAPDDDASNPGGFVITVAIADVAAYVRPGTALDREALTRGNSVYFPDRVVPMLPERISNDLCSLRPLQDRPALAVRMVIDAEGRKRSHHFHRVMMRSAARLSYQQAQAAIDDHPDDTTRPILDTILKPLWAAYAAVKKARDQRQPLDLDLPERKIILNAEGGVDRVIVPPRLDAHRLIEEFMILANVAAAETLTAKKLPLVFRVHDAPSLEKMAGLREFLKTLDIAIPEGENLRPANFNRILAKVADTEHSEVVNQVVLRSQAQAEYGADNYGHFGLNLRRYAHFTSPIRRYADLIVHRALIRAHDFGDDGLPAHMTPAIMAEIGTAISAAERRAMAAERDTVDRLIAHHLAEQIGATFTGRISGVTRSGLFVTLADTGASGFIPASTLGRDYYVHDEAQHALIGQSTGEAFRLGDDVEVKLVEAIPVAGALRFEVLSEGRTMRPPGRGKRAMRRPGGNEPRPRRTKRRQ</sequence>
<dbReference type="PROSITE" id="PS50126">
    <property type="entry name" value="S1"/>
    <property type="match status" value="1"/>
</dbReference>
<evidence type="ECO:0000256" key="6">
    <source>
        <dbReference type="ARBA" id="ARBA00022884"/>
    </source>
</evidence>
<evidence type="ECO:0000313" key="11">
    <source>
        <dbReference type="Proteomes" id="UP001274321"/>
    </source>
</evidence>
<dbReference type="Gene3D" id="2.40.50.140">
    <property type="entry name" value="Nucleic acid-binding proteins"/>
    <property type="match status" value="1"/>
</dbReference>
<dbReference type="HAMAP" id="MF_01895">
    <property type="entry name" value="RNase_R"/>
    <property type="match status" value="1"/>
</dbReference>
<evidence type="ECO:0000256" key="8">
    <source>
        <dbReference type="SAM" id="MobiDB-lite"/>
    </source>
</evidence>
<comment type="similarity">
    <text evidence="7">Belongs to the RNR ribonuclease family. RNase R subfamily.</text>
</comment>
<comment type="function">
    <text evidence="7">3'-5' exoribonuclease that releases 5'-nucleoside monophosphates and is involved in maturation of structured RNAs.</text>
</comment>
<evidence type="ECO:0000256" key="5">
    <source>
        <dbReference type="ARBA" id="ARBA00022839"/>
    </source>
</evidence>
<comment type="caution">
    <text evidence="10">The sequence shown here is derived from an EMBL/GenBank/DDBJ whole genome shotgun (WGS) entry which is preliminary data.</text>
</comment>
<dbReference type="CDD" id="cd04471">
    <property type="entry name" value="S1_RNase_R"/>
    <property type="match status" value="1"/>
</dbReference>
<evidence type="ECO:0000256" key="7">
    <source>
        <dbReference type="HAMAP-Rule" id="MF_01895"/>
    </source>
</evidence>
<evidence type="ECO:0000313" key="10">
    <source>
        <dbReference type="EMBL" id="MDX6805176.1"/>
    </source>
</evidence>
<accession>A0ABU4RK11</accession>
<dbReference type="Pfam" id="PF17876">
    <property type="entry name" value="CSD2"/>
    <property type="match status" value="1"/>
</dbReference>
<reference evidence="10 11" key="1">
    <citation type="submission" date="2023-11" db="EMBL/GenBank/DDBJ databases">
        <authorList>
            <person name="Bao R."/>
        </authorList>
    </citation>
    <scope>NUCLEOTIDE SEQUENCE [LARGE SCALE GENOMIC DNA]</scope>
    <source>
        <strain evidence="10 11">PJ23</strain>
    </source>
</reference>
<dbReference type="EMBL" id="JAXAFJ010000002">
    <property type="protein sequence ID" value="MDX6805176.1"/>
    <property type="molecule type" value="Genomic_DNA"/>
</dbReference>
<organism evidence="10 11">
    <name type="scientific">Terrihabitans rhizophilus</name>
    <dbReference type="NCBI Taxonomy" id="3092662"/>
    <lineage>
        <taxon>Bacteria</taxon>
        <taxon>Pseudomonadati</taxon>
        <taxon>Pseudomonadota</taxon>
        <taxon>Alphaproteobacteria</taxon>
        <taxon>Hyphomicrobiales</taxon>
        <taxon>Terrihabitans</taxon>
    </lineage>
</organism>
<dbReference type="Pfam" id="PF00773">
    <property type="entry name" value="RNB"/>
    <property type="match status" value="1"/>
</dbReference>
<dbReference type="InterPro" id="IPR001900">
    <property type="entry name" value="RNase_II/R"/>
</dbReference>
<dbReference type="InterPro" id="IPR040476">
    <property type="entry name" value="CSD2"/>
</dbReference>
<dbReference type="SMART" id="SM00955">
    <property type="entry name" value="RNB"/>
    <property type="match status" value="1"/>
</dbReference>
<dbReference type="EC" id="3.1.13.1" evidence="7"/>
<dbReference type="PANTHER" id="PTHR23355:SF9">
    <property type="entry name" value="DIS3-LIKE EXONUCLEASE 2"/>
    <property type="match status" value="1"/>
</dbReference>
<dbReference type="InterPro" id="IPR022966">
    <property type="entry name" value="RNase_II/R_CS"/>
</dbReference>
<dbReference type="NCBIfam" id="TIGR02063">
    <property type="entry name" value="RNase_R"/>
    <property type="match status" value="1"/>
</dbReference>
<protein>
    <recommendedName>
        <fullName evidence="7">Ribonuclease R</fullName>
        <shortName evidence="7">RNase R</shortName>
        <ecNumber evidence="7">3.1.13.1</ecNumber>
    </recommendedName>
</protein>
<proteinExistence type="inferred from homology"/>
<dbReference type="Pfam" id="PF00575">
    <property type="entry name" value="S1"/>
    <property type="match status" value="1"/>
</dbReference>
<evidence type="ECO:0000256" key="4">
    <source>
        <dbReference type="ARBA" id="ARBA00022801"/>
    </source>
</evidence>
<keyword evidence="3 7" id="KW-0540">Nuclease</keyword>
<feature type="region of interest" description="Disordered" evidence="8">
    <location>
        <begin position="724"/>
        <end position="754"/>
    </location>
</feature>
<dbReference type="PANTHER" id="PTHR23355">
    <property type="entry name" value="RIBONUCLEASE"/>
    <property type="match status" value="1"/>
</dbReference>
<dbReference type="PROSITE" id="PS01175">
    <property type="entry name" value="RIBONUCLEASE_II"/>
    <property type="match status" value="1"/>
</dbReference>
<dbReference type="SMART" id="SM00316">
    <property type="entry name" value="S1"/>
    <property type="match status" value="1"/>
</dbReference>
<dbReference type="InterPro" id="IPR004476">
    <property type="entry name" value="RNase_II/RNase_R"/>
</dbReference>
<keyword evidence="4 7" id="KW-0378">Hydrolase</keyword>
<dbReference type="NCBIfam" id="TIGR00358">
    <property type="entry name" value="3_prime_RNase"/>
    <property type="match status" value="1"/>
</dbReference>
<evidence type="ECO:0000259" key="9">
    <source>
        <dbReference type="PROSITE" id="PS50126"/>
    </source>
</evidence>
<comment type="subcellular location">
    <subcellularLocation>
        <location evidence="7">Cytoplasm</location>
    </subcellularLocation>
</comment>
<dbReference type="SUPFAM" id="SSF50249">
    <property type="entry name" value="Nucleic acid-binding proteins"/>
    <property type="match status" value="2"/>
</dbReference>
<dbReference type="InterPro" id="IPR003029">
    <property type="entry name" value="S1_domain"/>
</dbReference>
<dbReference type="InterPro" id="IPR012340">
    <property type="entry name" value="NA-bd_OB-fold"/>
</dbReference>
<dbReference type="InterPro" id="IPR050180">
    <property type="entry name" value="RNR_Ribonuclease"/>
</dbReference>
<keyword evidence="11" id="KW-1185">Reference proteome</keyword>
<dbReference type="Proteomes" id="UP001274321">
    <property type="component" value="Unassembled WGS sequence"/>
</dbReference>
<dbReference type="InterPro" id="IPR011805">
    <property type="entry name" value="RNase_R"/>
</dbReference>
<evidence type="ECO:0000256" key="2">
    <source>
        <dbReference type="ARBA" id="ARBA00022490"/>
    </source>
</evidence>
<name>A0ABU4RK11_9HYPH</name>
<dbReference type="RefSeq" id="WP_319843303.1">
    <property type="nucleotide sequence ID" value="NZ_JAXAFJ010000002.1"/>
</dbReference>
<keyword evidence="2 7" id="KW-0963">Cytoplasm</keyword>
<evidence type="ECO:0000256" key="3">
    <source>
        <dbReference type="ARBA" id="ARBA00022722"/>
    </source>
</evidence>
<keyword evidence="5 7" id="KW-0269">Exonuclease</keyword>
<feature type="domain" description="S1 motif" evidence="9">
    <location>
        <begin position="640"/>
        <end position="708"/>
    </location>
</feature>
<evidence type="ECO:0000256" key="1">
    <source>
        <dbReference type="ARBA" id="ARBA00001849"/>
    </source>
</evidence>
<keyword evidence="6 7" id="KW-0694">RNA-binding</keyword>
<gene>
    <name evidence="7 10" type="primary">rnr</name>
    <name evidence="10" type="ORF">SCD90_03775</name>
</gene>